<dbReference type="PANTHER" id="PTHR32552:SF81">
    <property type="entry name" value="TONB-DEPENDENT OUTER MEMBRANE RECEPTOR"/>
    <property type="match status" value="1"/>
</dbReference>
<gene>
    <name evidence="16" type="ORF">ACFPFU_16160</name>
</gene>
<evidence type="ECO:0000256" key="8">
    <source>
        <dbReference type="ARBA" id="ARBA00023065"/>
    </source>
</evidence>
<evidence type="ECO:0000256" key="11">
    <source>
        <dbReference type="ARBA" id="ARBA00023237"/>
    </source>
</evidence>
<evidence type="ECO:0000256" key="2">
    <source>
        <dbReference type="ARBA" id="ARBA00022448"/>
    </source>
</evidence>
<evidence type="ECO:0000313" key="16">
    <source>
        <dbReference type="EMBL" id="MFC4873235.1"/>
    </source>
</evidence>
<dbReference type="InterPro" id="IPR010917">
    <property type="entry name" value="TonB_rcpt_CS"/>
</dbReference>
<dbReference type="PROSITE" id="PS01156">
    <property type="entry name" value="TONB_DEPENDENT_REC_2"/>
    <property type="match status" value="1"/>
</dbReference>
<keyword evidence="6" id="KW-0732">Signal</keyword>
<keyword evidence="10 12" id="KW-0472">Membrane</keyword>
<proteinExistence type="inferred from homology"/>
<keyword evidence="9 13" id="KW-0798">TonB box</keyword>
<keyword evidence="4" id="KW-0410">Iron transport</keyword>
<dbReference type="PROSITE" id="PS52016">
    <property type="entry name" value="TONB_DEPENDENT_REC_3"/>
    <property type="match status" value="1"/>
</dbReference>
<evidence type="ECO:0000256" key="6">
    <source>
        <dbReference type="ARBA" id="ARBA00022729"/>
    </source>
</evidence>
<name>A0ABV9T3E7_9BACT</name>
<evidence type="ECO:0000256" key="9">
    <source>
        <dbReference type="ARBA" id="ARBA00023077"/>
    </source>
</evidence>
<dbReference type="InterPro" id="IPR039426">
    <property type="entry name" value="TonB-dep_rcpt-like"/>
</dbReference>
<keyword evidence="17" id="KW-1185">Reference proteome</keyword>
<evidence type="ECO:0000256" key="5">
    <source>
        <dbReference type="ARBA" id="ARBA00022692"/>
    </source>
</evidence>
<evidence type="ECO:0000256" key="7">
    <source>
        <dbReference type="ARBA" id="ARBA00023004"/>
    </source>
</evidence>
<dbReference type="InterPro" id="IPR008969">
    <property type="entry name" value="CarboxyPept-like_regulatory"/>
</dbReference>
<keyword evidence="8" id="KW-0406">Ion transport</keyword>
<dbReference type="Proteomes" id="UP001595818">
    <property type="component" value="Unassembled WGS sequence"/>
</dbReference>
<evidence type="ECO:0000256" key="3">
    <source>
        <dbReference type="ARBA" id="ARBA00022452"/>
    </source>
</evidence>
<sequence length="847" mass="93469">MRKTFPILPFLLLLGSPVLSQQTLRGIIRDAYGEPLVGATVILPVTHDFAIADENGLFVLTTSASLPVMIKASFVGFDAYEARIEEWPSSLLEIILKEGDLLSEVVVIARRRQEEIRSVPIPITVVGGSQIDDAGAFNVGRVKELVPTVQLYSSNPRNTALNIRGLGTTFGLTNDGIDPGVGFYMDGVYYARPAVTALDFVDVEQIEILRGPQGTLFGKNTTAGAFNITTKRPRFQPDATLESSIGNYGFIQTKGTLTGPLNHKLAGRLSFSGTRRNGVLYHTVTHNHVNTLNNFGLRTQLLYLLSEKTEIMLAADVNLQRPDGYAQVMVGAVETRLAEFRQFDQITKDLGYTLPSSNPFDRLIDHDTPWRSGNDMGGISLNTDAELGKGKLTSTTAWRYWNWAPSNDRDFTGLQALALSEAPSKHHQWSQEIRYAWDFNAKLSGVAGIFALGQDLRSDPFHIEESGMHQWRFAQTSPNPLWQTPGLLDGYGIKTRSSLKSLSGAVFGQLDWKITDDLSLLPGIRWNYDEKQVDFDRKTYGGLETDDPELIAIKNAVYNDQAFAAAVSESNFSGQLTLAYQANDWVNTFVTHSLGFKPVGINLGGLPRENGRTMLELARIEPEHVSHWELGIKSSPTGQTALNVVFFNTQIKNFQTLVQSPDLSVNRGYLANAERVRVRGVEMDFSAKVHKNMSIFGALAYTDGEYVSFTNAPVPLEDVGGEHFKDISGGRLPGISTWAGSGGGELTKEGKFLLWKGIYFFASEAFFRTEFSSSPSPSRYLNIDGYILANARMGFRSTDGLSAFIWSRNLVNADYFEQLLPGAGNTGHYAAVLGDPRTFGVTMRYTF</sequence>
<evidence type="ECO:0000256" key="12">
    <source>
        <dbReference type="PROSITE-ProRule" id="PRU01360"/>
    </source>
</evidence>
<keyword evidence="7" id="KW-0408">Iron</keyword>
<keyword evidence="5 12" id="KW-0812">Transmembrane</keyword>
<dbReference type="InterPro" id="IPR000531">
    <property type="entry name" value="Beta-barrel_TonB"/>
</dbReference>
<evidence type="ECO:0000256" key="10">
    <source>
        <dbReference type="ARBA" id="ARBA00023136"/>
    </source>
</evidence>
<dbReference type="Pfam" id="PF13715">
    <property type="entry name" value="CarbopepD_reg_2"/>
    <property type="match status" value="1"/>
</dbReference>
<dbReference type="EMBL" id="JBHSJJ010000009">
    <property type="protein sequence ID" value="MFC4873235.1"/>
    <property type="molecule type" value="Genomic_DNA"/>
</dbReference>
<evidence type="ECO:0000313" key="17">
    <source>
        <dbReference type="Proteomes" id="UP001595818"/>
    </source>
</evidence>
<accession>A0ABV9T3E7</accession>
<organism evidence="16 17">
    <name type="scientific">Negadavirga shengliensis</name>
    <dbReference type="NCBI Taxonomy" id="1389218"/>
    <lineage>
        <taxon>Bacteria</taxon>
        <taxon>Pseudomonadati</taxon>
        <taxon>Bacteroidota</taxon>
        <taxon>Cytophagia</taxon>
        <taxon>Cytophagales</taxon>
        <taxon>Cyclobacteriaceae</taxon>
        <taxon>Negadavirga</taxon>
    </lineage>
</organism>
<dbReference type="SUPFAM" id="SSF49464">
    <property type="entry name" value="Carboxypeptidase regulatory domain-like"/>
    <property type="match status" value="1"/>
</dbReference>
<reference evidence="17" key="1">
    <citation type="journal article" date="2019" name="Int. J. Syst. Evol. Microbiol.">
        <title>The Global Catalogue of Microorganisms (GCM) 10K type strain sequencing project: providing services to taxonomists for standard genome sequencing and annotation.</title>
        <authorList>
            <consortium name="The Broad Institute Genomics Platform"/>
            <consortium name="The Broad Institute Genome Sequencing Center for Infectious Disease"/>
            <person name="Wu L."/>
            <person name="Ma J."/>
        </authorList>
    </citation>
    <scope>NUCLEOTIDE SEQUENCE [LARGE SCALE GENOMIC DNA]</scope>
    <source>
        <strain evidence="17">CGMCC 4.7466</strain>
    </source>
</reference>
<dbReference type="SUPFAM" id="SSF56935">
    <property type="entry name" value="Porins"/>
    <property type="match status" value="1"/>
</dbReference>
<comment type="caution">
    <text evidence="16">The sequence shown here is derived from an EMBL/GenBank/DDBJ whole genome shotgun (WGS) entry which is preliminary data.</text>
</comment>
<feature type="domain" description="TonB-dependent receptor-like beta-barrel" evidence="14">
    <location>
        <begin position="355"/>
        <end position="810"/>
    </location>
</feature>
<dbReference type="RefSeq" id="WP_377065889.1">
    <property type="nucleotide sequence ID" value="NZ_JBHSJJ010000009.1"/>
</dbReference>
<protein>
    <submittedName>
        <fullName evidence="16">TonB-dependent receptor</fullName>
    </submittedName>
</protein>
<dbReference type="PANTHER" id="PTHR32552">
    <property type="entry name" value="FERRICHROME IRON RECEPTOR-RELATED"/>
    <property type="match status" value="1"/>
</dbReference>
<evidence type="ECO:0000256" key="4">
    <source>
        <dbReference type="ARBA" id="ARBA00022496"/>
    </source>
</evidence>
<dbReference type="Pfam" id="PF07715">
    <property type="entry name" value="Plug"/>
    <property type="match status" value="1"/>
</dbReference>
<evidence type="ECO:0000256" key="13">
    <source>
        <dbReference type="RuleBase" id="RU003357"/>
    </source>
</evidence>
<dbReference type="InterPro" id="IPR012910">
    <property type="entry name" value="Plug_dom"/>
</dbReference>
<comment type="subcellular location">
    <subcellularLocation>
        <location evidence="1 12">Cell outer membrane</location>
        <topology evidence="1 12">Multi-pass membrane protein</topology>
    </subcellularLocation>
</comment>
<dbReference type="Pfam" id="PF00593">
    <property type="entry name" value="TonB_dep_Rec_b-barrel"/>
    <property type="match status" value="1"/>
</dbReference>
<evidence type="ECO:0000256" key="1">
    <source>
        <dbReference type="ARBA" id="ARBA00004571"/>
    </source>
</evidence>
<feature type="domain" description="TonB-dependent receptor plug" evidence="15">
    <location>
        <begin position="116"/>
        <end position="225"/>
    </location>
</feature>
<keyword evidence="11 12" id="KW-0998">Cell outer membrane</keyword>
<keyword evidence="3 12" id="KW-1134">Transmembrane beta strand</keyword>
<comment type="similarity">
    <text evidence="12 13">Belongs to the TonB-dependent receptor family.</text>
</comment>
<evidence type="ECO:0000259" key="15">
    <source>
        <dbReference type="Pfam" id="PF07715"/>
    </source>
</evidence>
<keyword evidence="16" id="KW-0675">Receptor</keyword>
<dbReference type="InterPro" id="IPR036942">
    <property type="entry name" value="Beta-barrel_TonB_sf"/>
</dbReference>
<keyword evidence="2 12" id="KW-0813">Transport</keyword>
<dbReference type="Gene3D" id="2.40.170.20">
    <property type="entry name" value="TonB-dependent receptor, beta-barrel domain"/>
    <property type="match status" value="1"/>
</dbReference>
<evidence type="ECO:0000259" key="14">
    <source>
        <dbReference type="Pfam" id="PF00593"/>
    </source>
</evidence>